<accession>A0A399EMV8</accession>
<keyword evidence="3" id="KW-1185">Reference proteome</keyword>
<dbReference type="EMBL" id="QXDL01000084">
    <property type="protein sequence ID" value="RIH83812.1"/>
    <property type="molecule type" value="Genomic_DNA"/>
</dbReference>
<reference evidence="2 3" key="1">
    <citation type="submission" date="2018-08" db="EMBL/GenBank/DDBJ databases">
        <title>Meiothermus terrae DSM 26712 genome sequencing project.</title>
        <authorList>
            <person name="Da Costa M.S."/>
            <person name="Albuquerque L."/>
            <person name="Raposo P."/>
            <person name="Froufe H.J.C."/>
            <person name="Barroso C.S."/>
            <person name="Egas C."/>
        </authorList>
    </citation>
    <scope>NUCLEOTIDE SEQUENCE [LARGE SCALE GENOMIC DNA]</scope>
    <source>
        <strain evidence="2 3">DSM 26712</strain>
    </source>
</reference>
<sequence length="131" mass="13656">MRPSLPRFARQPVTAWALALLLLGASSLIHVCEYLTASHPHLTSPAPEHSHGAALPHAEPAGKPHPLQAHAHLGECALCVAHAIQVAPPAQVPGRGLFLLALSALSASALVPGPVRLLPYSPRAPPRALFS</sequence>
<evidence type="ECO:0000313" key="3">
    <source>
        <dbReference type="Proteomes" id="UP000265715"/>
    </source>
</evidence>
<organism evidence="2 3">
    <name type="scientific">Calidithermus terrae</name>
    <dbReference type="NCBI Taxonomy" id="1408545"/>
    <lineage>
        <taxon>Bacteria</taxon>
        <taxon>Thermotogati</taxon>
        <taxon>Deinococcota</taxon>
        <taxon>Deinococci</taxon>
        <taxon>Thermales</taxon>
        <taxon>Thermaceae</taxon>
        <taxon>Calidithermus</taxon>
    </lineage>
</organism>
<feature type="region of interest" description="Disordered" evidence="1">
    <location>
        <begin position="43"/>
        <end position="63"/>
    </location>
</feature>
<dbReference type="OrthoDB" id="9883704at2"/>
<dbReference type="Proteomes" id="UP000265715">
    <property type="component" value="Unassembled WGS sequence"/>
</dbReference>
<dbReference type="RefSeq" id="WP_119315223.1">
    <property type="nucleotide sequence ID" value="NZ_QXDL01000084.1"/>
</dbReference>
<protein>
    <recommendedName>
        <fullName evidence="4">DUF2946 domain-containing protein</fullName>
    </recommendedName>
</protein>
<evidence type="ECO:0000313" key="2">
    <source>
        <dbReference type="EMBL" id="RIH83812.1"/>
    </source>
</evidence>
<name>A0A399EMV8_9DEIN</name>
<dbReference type="AlphaFoldDB" id="A0A399EMV8"/>
<evidence type="ECO:0008006" key="4">
    <source>
        <dbReference type="Google" id="ProtNLM"/>
    </source>
</evidence>
<comment type="caution">
    <text evidence="2">The sequence shown here is derived from an EMBL/GenBank/DDBJ whole genome shotgun (WGS) entry which is preliminary data.</text>
</comment>
<evidence type="ECO:0000256" key="1">
    <source>
        <dbReference type="SAM" id="MobiDB-lite"/>
    </source>
</evidence>
<proteinExistence type="predicted"/>
<gene>
    <name evidence="2" type="ORF">Mterra_02161</name>
</gene>